<reference evidence="2" key="2">
    <citation type="submission" date="2021-04" db="EMBL/GenBank/DDBJ databases">
        <authorList>
            <person name="Zhang T."/>
            <person name="Zhang Y."/>
            <person name="Lu D."/>
            <person name="Zuo D."/>
            <person name="Du Z."/>
        </authorList>
    </citation>
    <scope>NUCLEOTIDE SEQUENCE</scope>
    <source>
        <strain evidence="2">JR1</strain>
    </source>
</reference>
<protein>
    <submittedName>
        <fullName evidence="2">Uncharacterized protein</fullName>
    </submittedName>
</protein>
<evidence type="ECO:0000256" key="1">
    <source>
        <dbReference type="SAM" id="SignalP"/>
    </source>
</evidence>
<sequence>MKKLALFCMLAISMTMLAQEAQEVQTTQDEQKGPLLLSPSFTFSHKKLAYVTLEDGTEIKGNIQDIDREKGLIEFVKIKDGLGKKHKLKPAAIKHMYLPPSGLDKVTNAVDVLYDAKKWNDQRIDQDLINQGYVYFEQADVKIKKKTEKLLVQLLNPTFSLKVKVYHDPKAKETTSLGVGGINVVGGIAKSYYIMKQSDIAAYKLTKKDYQKQFEAFWSDCKVLVEEYGDSPKWRDLTEHIHMYNEL</sequence>
<proteinExistence type="predicted"/>
<dbReference type="EMBL" id="JAGTAR010000027">
    <property type="protein sequence ID" value="MBR8537137.1"/>
    <property type="molecule type" value="Genomic_DNA"/>
</dbReference>
<evidence type="ECO:0000313" key="3">
    <source>
        <dbReference type="Proteomes" id="UP000679220"/>
    </source>
</evidence>
<dbReference type="Proteomes" id="UP000679220">
    <property type="component" value="Unassembled WGS sequence"/>
</dbReference>
<feature type="signal peptide" evidence="1">
    <location>
        <begin position="1"/>
        <end position="18"/>
    </location>
</feature>
<accession>A0A941F691</accession>
<feature type="chain" id="PRO_5036829484" evidence="1">
    <location>
        <begin position="19"/>
        <end position="247"/>
    </location>
</feature>
<gene>
    <name evidence="2" type="ORF">KDU71_16325</name>
</gene>
<name>A0A941F691_9BACT</name>
<dbReference type="AlphaFoldDB" id="A0A941F691"/>
<organism evidence="2 3">
    <name type="scientific">Carboxylicivirga sediminis</name>
    <dbReference type="NCBI Taxonomy" id="2006564"/>
    <lineage>
        <taxon>Bacteria</taxon>
        <taxon>Pseudomonadati</taxon>
        <taxon>Bacteroidota</taxon>
        <taxon>Bacteroidia</taxon>
        <taxon>Marinilabiliales</taxon>
        <taxon>Marinilabiliaceae</taxon>
        <taxon>Carboxylicivirga</taxon>
    </lineage>
</organism>
<reference evidence="2" key="1">
    <citation type="journal article" date="2018" name="Int. J. Syst. Evol. Microbiol.">
        <title>Carboxylicivirga sediminis sp. nov., isolated from coastal sediment.</title>
        <authorList>
            <person name="Wang F.Q."/>
            <person name="Ren L.H."/>
            <person name="Zou R.J."/>
            <person name="Sun Y.Z."/>
            <person name="Liu X.J."/>
            <person name="Jiang F."/>
            <person name="Liu L.J."/>
        </authorList>
    </citation>
    <scope>NUCLEOTIDE SEQUENCE</scope>
    <source>
        <strain evidence="2">JR1</strain>
    </source>
</reference>
<comment type="caution">
    <text evidence="2">The sequence shown here is derived from an EMBL/GenBank/DDBJ whole genome shotgun (WGS) entry which is preliminary data.</text>
</comment>
<dbReference type="RefSeq" id="WP_212192162.1">
    <property type="nucleotide sequence ID" value="NZ_JAGTAR010000027.1"/>
</dbReference>
<evidence type="ECO:0000313" key="2">
    <source>
        <dbReference type="EMBL" id="MBR8537137.1"/>
    </source>
</evidence>
<keyword evidence="1" id="KW-0732">Signal</keyword>
<keyword evidence="3" id="KW-1185">Reference proteome</keyword>